<dbReference type="OrthoDB" id="1718410at2759"/>
<feature type="transmembrane region" description="Helical" evidence="7">
    <location>
        <begin position="390"/>
        <end position="412"/>
    </location>
</feature>
<dbReference type="STRING" id="269621.A0A238FQT3"/>
<sequence>MAKDKSTHDSQLDDDHALMPELDRVDTSTLEFPRAPAPLDYHHDGADHVMELVELRVSSATRGHGRTPSYMQSQYETIVRRQRARTGKGELKLPHRYLRQRGAGHYTTTSTGDPSSAETTFEGTANEHAPKVIREFDFVGWGQVEFLEITHDEIDRARKQRRAKMDRDGERSLGKWSASGVAGVAVAGSPLYAFPALVGVASVYSPISLLIATLLLIVWRPIMIELASAFPVDGSNYIYMLNSSTTKTFAIIACALTLLDDVCTAVVGAATGAAYIPVEWNVPWMTVILIIAATLIALSGVKGSAEVTTAILIFHLSTLTMLALFGIVHWAKEGNGILRTNWLEHQAVDAGQVAKQIFLGVCVAFLGVTGFETAPDYISSVRKGCYPTVLTSLQVIAVWINAPLMLITLAVLPLDDILGVDSVLKSVASQACGRWLSLWISVDAVLILGATVLSGIVSADALLCRIAEDGLFPRFLLRRLPRTGAPWVALTLFCPACLIVYASAGASQTIISGIFAIVFLSIMGLYPLASLLASYHRPYLPRTPRASLGLNLVALALTLTFVGGNFYISPGTNSIFFAYASVLTLGLVVLSKRSRGMKVVWWVVDQTRWMKKLGWDHRVVVWMKKLRTGPVLLFVATDEVNKLFDMLTYIRANEETSHVKLVYCYQAIQSIPSELEANYKILDESFPSITIDLLLVQGNFSPELVDALVARTGVESVSRCFVGCFSEESAASWEVFGGVRIVAA</sequence>
<dbReference type="EMBL" id="FMSP01000018">
    <property type="protein sequence ID" value="SCV73558.1"/>
    <property type="molecule type" value="Genomic_DNA"/>
</dbReference>
<organism evidence="8 9">
    <name type="scientific">Microbotryum intermedium</name>
    <dbReference type="NCBI Taxonomy" id="269621"/>
    <lineage>
        <taxon>Eukaryota</taxon>
        <taxon>Fungi</taxon>
        <taxon>Dikarya</taxon>
        <taxon>Basidiomycota</taxon>
        <taxon>Pucciniomycotina</taxon>
        <taxon>Microbotryomycetes</taxon>
        <taxon>Microbotryales</taxon>
        <taxon>Microbotryaceae</taxon>
        <taxon>Microbotryum</taxon>
    </lineage>
</organism>
<feature type="region of interest" description="Disordered" evidence="6">
    <location>
        <begin position="99"/>
        <end position="121"/>
    </location>
</feature>
<feature type="transmembrane region" description="Helical" evidence="7">
    <location>
        <begin position="574"/>
        <end position="591"/>
    </location>
</feature>
<dbReference type="PANTHER" id="PTHR42770">
    <property type="entry name" value="AMINO ACID TRANSPORTER-RELATED"/>
    <property type="match status" value="1"/>
</dbReference>
<feature type="transmembrane region" description="Helical" evidence="7">
    <location>
        <begin position="357"/>
        <end position="378"/>
    </location>
</feature>
<evidence type="ECO:0000256" key="3">
    <source>
        <dbReference type="ARBA" id="ARBA00022692"/>
    </source>
</evidence>
<dbReference type="InterPro" id="IPR050367">
    <property type="entry name" value="APC_superfamily"/>
</dbReference>
<feature type="transmembrane region" description="Helical" evidence="7">
    <location>
        <begin position="173"/>
        <end position="194"/>
    </location>
</feature>
<keyword evidence="5 7" id="KW-0472">Membrane</keyword>
<evidence type="ECO:0000313" key="8">
    <source>
        <dbReference type="EMBL" id="SCV73558.1"/>
    </source>
</evidence>
<evidence type="ECO:0000256" key="1">
    <source>
        <dbReference type="ARBA" id="ARBA00004651"/>
    </source>
</evidence>
<feature type="transmembrane region" description="Helical" evidence="7">
    <location>
        <begin position="510"/>
        <end position="536"/>
    </location>
</feature>
<dbReference type="InterPro" id="IPR002293">
    <property type="entry name" value="AA/rel_permease1"/>
</dbReference>
<evidence type="ECO:0000313" key="9">
    <source>
        <dbReference type="Proteomes" id="UP000198372"/>
    </source>
</evidence>
<proteinExistence type="predicted"/>
<protein>
    <submittedName>
        <fullName evidence="8">BQ2448_7484 protein</fullName>
    </submittedName>
</protein>
<dbReference type="GO" id="GO:0022857">
    <property type="term" value="F:transmembrane transporter activity"/>
    <property type="evidence" value="ECO:0007669"/>
    <property type="project" value="InterPro"/>
</dbReference>
<accession>A0A238FQT3</accession>
<keyword evidence="4 7" id="KW-1133">Transmembrane helix</keyword>
<keyword evidence="3 7" id="KW-0812">Transmembrane</keyword>
<keyword evidence="2" id="KW-1003">Cell membrane</keyword>
<gene>
    <name evidence="8" type="ORF">BQ2448_7484</name>
</gene>
<feature type="transmembrane region" description="Helical" evidence="7">
    <location>
        <begin position="249"/>
        <end position="276"/>
    </location>
</feature>
<dbReference type="Gene3D" id="1.20.1740.10">
    <property type="entry name" value="Amino acid/polyamine transporter I"/>
    <property type="match status" value="1"/>
</dbReference>
<name>A0A238FQT3_9BASI</name>
<evidence type="ECO:0000256" key="5">
    <source>
        <dbReference type="ARBA" id="ARBA00023136"/>
    </source>
</evidence>
<dbReference type="AlphaFoldDB" id="A0A238FQT3"/>
<comment type="subcellular location">
    <subcellularLocation>
        <location evidence="1">Cell membrane</location>
        <topology evidence="1">Multi-pass membrane protein</topology>
    </subcellularLocation>
</comment>
<dbReference type="GO" id="GO:0005886">
    <property type="term" value="C:plasma membrane"/>
    <property type="evidence" value="ECO:0007669"/>
    <property type="project" value="UniProtKB-SubCell"/>
</dbReference>
<evidence type="ECO:0000256" key="4">
    <source>
        <dbReference type="ARBA" id="ARBA00022989"/>
    </source>
</evidence>
<feature type="transmembrane region" description="Helical" evidence="7">
    <location>
        <begin position="200"/>
        <end position="219"/>
    </location>
</feature>
<feature type="transmembrane region" description="Helical" evidence="7">
    <location>
        <begin position="282"/>
        <end position="298"/>
    </location>
</feature>
<feature type="transmembrane region" description="Helical" evidence="7">
    <location>
        <begin position="310"/>
        <end position="331"/>
    </location>
</feature>
<evidence type="ECO:0000256" key="2">
    <source>
        <dbReference type="ARBA" id="ARBA00022475"/>
    </source>
</evidence>
<evidence type="ECO:0000256" key="6">
    <source>
        <dbReference type="SAM" id="MobiDB-lite"/>
    </source>
</evidence>
<feature type="region of interest" description="Disordered" evidence="6">
    <location>
        <begin position="1"/>
        <end position="20"/>
    </location>
</feature>
<feature type="transmembrane region" description="Helical" evidence="7">
    <location>
        <begin position="444"/>
        <end position="463"/>
    </location>
</feature>
<feature type="compositionally biased region" description="Polar residues" evidence="6">
    <location>
        <begin position="106"/>
        <end position="121"/>
    </location>
</feature>
<keyword evidence="9" id="KW-1185">Reference proteome</keyword>
<dbReference type="PANTHER" id="PTHR42770:SF7">
    <property type="entry name" value="MEMBRANE PROTEIN"/>
    <property type="match status" value="1"/>
</dbReference>
<feature type="transmembrane region" description="Helical" evidence="7">
    <location>
        <begin position="484"/>
        <end position="504"/>
    </location>
</feature>
<evidence type="ECO:0000256" key="7">
    <source>
        <dbReference type="SAM" id="Phobius"/>
    </source>
</evidence>
<dbReference type="Pfam" id="PF13520">
    <property type="entry name" value="AA_permease_2"/>
    <property type="match status" value="1"/>
</dbReference>
<dbReference type="Proteomes" id="UP000198372">
    <property type="component" value="Unassembled WGS sequence"/>
</dbReference>
<feature type="transmembrane region" description="Helical" evidence="7">
    <location>
        <begin position="548"/>
        <end position="568"/>
    </location>
</feature>
<reference evidence="9" key="1">
    <citation type="submission" date="2016-09" db="EMBL/GenBank/DDBJ databases">
        <authorList>
            <person name="Jeantristanb JTB J.-T."/>
            <person name="Ricardo R."/>
        </authorList>
    </citation>
    <scope>NUCLEOTIDE SEQUENCE [LARGE SCALE GENOMIC DNA]</scope>
</reference>